<dbReference type="FunFam" id="1.20.1300.20:FF:000001">
    <property type="entry name" value="Ubiquitin thioesterase OTUB1"/>
    <property type="match status" value="1"/>
</dbReference>
<gene>
    <name evidence="12" type="ORF">PYX00_009481</name>
</gene>
<evidence type="ECO:0000256" key="7">
    <source>
        <dbReference type="PIRNR" id="PIRNR013503"/>
    </source>
</evidence>
<keyword evidence="4 7" id="KW-0833">Ubl conjugation pathway</keyword>
<dbReference type="GO" id="GO:0043130">
    <property type="term" value="F:ubiquitin binding"/>
    <property type="evidence" value="ECO:0007669"/>
    <property type="project" value="UniProtKB-UniRule"/>
</dbReference>
<feature type="active site" description="Nucleophile" evidence="8">
    <location>
        <position position="86"/>
    </location>
</feature>
<name>A0AAW2HBS7_9NEOP</name>
<proteinExistence type="inferred from homology"/>
<comment type="catalytic activity">
    <reaction evidence="1 7">
        <text>Thiol-dependent hydrolysis of ester, thioester, amide, peptide and isopeptide bonds formed by the C-terminal Gly of ubiquitin (a 76-residue protein attached to proteins as an intracellular targeting signal).</text>
        <dbReference type="EC" id="3.4.19.12"/>
    </reaction>
</comment>
<evidence type="ECO:0000256" key="4">
    <source>
        <dbReference type="ARBA" id="ARBA00022786"/>
    </source>
</evidence>
<dbReference type="InterPro" id="IPR003323">
    <property type="entry name" value="OTU_dom"/>
</dbReference>
<evidence type="ECO:0000256" key="5">
    <source>
        <dbReference type="ARBA" id="ARBA00022801"/>
    </source>
</evidence>
<dbReference type="PANTHER" id="PTHR12931:SF15">
    <property type="entry name" value="UBIQUITIN THIOESTERASE OTUBAIN-LIKE"/>
    <property type="match status" value="1"/>
</dbReference>
<dbReference type="Gene3D" id="1.20.1300.20">
    <property type="entry name" value="Peptidase C65 Otubain, subdomain 2"/>
    <property type="match status" value="1"/>
</dbReference>
<accession>A0AAW2HBS7</accession>
<comment type="caution">
    <text evidence="12">The sequence shown here is derived from an EMBL/GenBank/DDBJ whole genome shotgun (WGS) entry which is preliminary data.</text>
</comment>
<feature type="site" description="Interacts with free ubiquitin" evidence="9">
    <location>
        <position position="262"/>
    </location>
</feature>
<dbReference type="InterPro" id="IPR042467">
    <property type="entry name" value="Peptidase_C65_otubain_sub2"/>
</dbReference>
<feature type="site" description="Interacts with free ubiquitin" evidence="9">
    <location>
        <position position="233"/>
    </location>
</feature>
<organism evidence="12">
    <name type="scientific">Menopon gallinae</name>
    <name type="common">poultry shaft louse</name>
    <dbReference type="NCBI Taxonomy" id="328185"/>
    <lineage>
        <taxon>Eukaryota</taxon>
        <taxon>Metazoa</taxon>
        <taxon>Ecdysozoa</taxon>
        <taxon>Arthropoda</taxon>
        <taxon>Hexapoda</taxon>
        <taxon>Insecta</taxon>
        <taxon>Pterygota</taxon>
        <taxon>Neoptera</taxon>
        <taxon>Paraneoptera</taxon>
        <taxon>Psocodea</taxon>
        <taxon>Troctomorpha</taxon>
        <taxon>Phthiraptera</taxon>
        <taxon>Amblycera</taxon>
        <taxon>Menoponidae</taxon>
        <taxon>Menopon</taxon>
    </lineage>
</organism>
<feature type="domain" description="OTU" evidence="11">
    <location>
        <begin position="75"/>
        <end position="267"/>
    </location>
</feature>
<dbReference type="GO" id="GO:0071108">
    <property type="term" value="P:protein K48-linked deubiquitination"/>
    <property type="evidence" value="ECO:0007669"/>
    <property type="project" value="TreeGrafter"/>
</dbReference>
<feature type="active site" evidence="8">
    <location>
        <position position="261"/>
    </location>
</feature>
<dbReference type="AlphaFoldDB" id="A0AAW2HBS7"/>
<evidence type="ECO:0000256" key="6">
    <source>
        <dbReference type="ARBA" id="ARBA00022807"/>
    </source>
</evidence>
<feature type="site" description="Interacts with free ubiquitin" evidence="9">
    <location>
        <position position="257"/>
    </location>
</feature>
<dbReference type="Gene3D" id="3.30.200.60">
    <property type="entry name" value="Peptidase C65 Otubain, subdomain 1"/>
    <property type="match status" value="1"/>
</dbReference>
<keyword evidence="5 7" id="KW-0378">Hydrolase</keyword>
<feature type="active site" evidence="8">
    <location>
        <position position="83"/>
    </location>
</feature>
<dbReference type="PROSITE" id="PS50802">
    <property type="entry name" value="OTU"/>
    <property type="match status" value="1"/>
</dbReference>
<dbReference type="InterPro" id="IPR038765">
    <property type="entry name" value="Papain-like_cys_pep_sf"/>
</dbReference>
<dbReference type="InterPro" id="IPR016615">
    <property type="entry name" value="Otubain"/>
</dbReference>
<evidence type="ECO:0000256" key="2">
    <source>
        <dbReference type="ARBA" id="ARBA00006579"/>
    </source>
</evidence>
<dbReference type="InterPro" id="IPR042468">
    <property type="entry name" value="Peptidase_C65_otubain_sub1"/>
</dbReference>
<evidence type="ECO:0000256" key="8">
    <source>
        <dbReference type="PIRSR" id="PIRSR013503-1"/>
    </source>
</evidence>
<feature type="site" description="Interacts with free ubiquitin" evidence="9">
    <location>
        <position position="217"/>
    </location>
</feature>
<dbReference type="GO" id="GO:0005634">
    <property type="term" value="C:nucleus"/>
    <property type="evidence" value="ECO:0007669"/>
    <property type="project" value="TreeGrafter"/>
</dbReference>
<evidence type="ECO:0000256" key="9">
    <source>
        <dbReference type="PIRSR" id="PIRSR013503-2"/>
    </source>
</evidence>
<dbReference type="PIRSF" id="PIRSF013503">
    <property type="entry name" value="Ubiquitin_thioesterase_Otubain"/>
    <property type="match status" value="1"/>
</dbReference>
<keyword evidence="3 7" id="KW-0645">Protease</keyword>
<feature type="region of interest" description="Disordered" evidence="10">
    <location>
        <begin position="1"/>
        <end position="23"/>
    </location>
</feature>
<dbReference type="GO" id="GO:0004843">
    <property type="term" value="F:cysteine-type deubiquitinase activity"/>
    <property type="evidence" value="ECO:0007669"/>
    <property type="project" value="UniProtKB-UniRule"/>
</dbReference>
<protein>
    <recommendedName>
        <fullName evidence="7">Ubiquitin thioesterase</fullName>
        <ecNumber evidence="7">3.4.19.12</ecNumber>
    </recommendedName>
</protein>
<evidence type="ECO:0000256" key="3">
    <source>
        <dbReference type="ARBA" id="ARBA00022670"/>
    </source>
</evidence>
<sequence length="267" mass="31205">MGDNIQAKEKQIHQKSERDGNQDELIMQQQRLIDQEICESIAMVGELEPITSLENEYHPEDVYAKKVRDLANKYKSIRRTRPDGNCFYRAFAYAYLERLLVDKQEYERFYEVASKSKDNLVTLGFQKFAVEDFHDTFMEVVERMGKVEISHEELHKLFNTRDHSNYVVAYLRLITSGQLQKDADFYQNFIEGERSISDFCHQEVEPMFKESDHIHIIALSTALGVGVRVRYMDRGGEAEVIAHDFPEGVPPCVHLLYRPGHYDILYP</sequence>
<dbReference type="SUPFAM" id="SSF54001">
    <property type="entry name" value="Cysteine proteinases"/>
    <property type="match status" value="1"/>
</dbReference>
<evidence type="ECO:0000259" key="11">
    <source>
        <dbReference type="PROSITE" id="PS50802"/>
    </source>
</evidence>
<dbReference type="EC" id="3.4.19.12" evidence="7"/>
<feature type="site" description="Interacts with free ubiquitin" evidence="9">
    <location>
        <position position="231"/>
    </location>
</feature>
<dbReference type="CDD" id="cd22763">
    <property type="entry name" value="OTUB1"/>
    <property type="match status" value="1"/>
</dbReference>
<evidence type="ECO:0000313" key="12">
    <source>
        <dbReference type="EMBL" id="KAL0267126.1"/>
    </source>
</evidence>
<comment type="similarity">
    <text evidence="2 7">Belongs to the peptidase C65 family.</text>
</comment>
<dbReference type="EMBL" id="JARGDH010000005">
    <property type="protein sequence ID" value="KAL0267126.1"/>
    <property type="molecule type" value="Genomic_DNA"/>
</dbReference>
<keyword evidence="6 7" id="KW-0788">Thiol protease</keyword>
<evidence type="ECO:0000256" key="10">
    <source>
        <dbReference type="SAM" id="MobiDB-lite"/>
    </source>
</evidence>
<dbReference type="InterPro" id="IPR019400">
    <property type="entry name" value="Peptidase_C65_otubain"/>
</dbReference>
<dbReference type="PANTHER" id="PTHR12931">
    <property type="entry name" value="UBIQUITIN THIOLESTERASE PROTEIN OTUB"/>
    <property type="match status" value="1"/>
</dbReference>
<dbReference type="GO" id="GO:0006508">
    <property type="term" value="P:proteolysis"/>
    <property type="evidence" value="ECO:0007669"/>
    <property type="project" value="UniProtKB-KW"/>
</dbReference>
<evidence type="ECO:0000256" key="1">
    <source>
        <dbReference type="ARBA" id="ARBA00000707"/>
    </source>
</evidence>
<dbReference type="Pfam" id="PF10275">
    <property type="entry name" value="Peptidase_C65"/>
    <property type="match status" value="1"/>
</dbReference>
<feature type="compositionally biased region" description="Basic and acidic residues" evidence="10">
    <location>
        <begin position="1"/>
        <end position="21"/>
    </location>
</feature>
<reference evidence="12" key="1">
    <citation type="journal article" date="2024" name="Gigascience">
        <title>Chromosome-level genome of the poultry shaft louse Menopon gallinae provides insight into the host-switching and adaptive evolution of parasitic lice.</title>
        <authorList>
            <person name="Xu Y."/>
            <person name="Ma L."/>
            <person name="Liu S."/>
            <person name="Liang Y."/>
            <person name="Liu Q."/>
            <person name="He Z."/>
            <person name="Tian L."/>
            <person name="Duan Y."/>
            <person name="Cai W."/>
            <person name="Li H."/>
            <person name="Song F."/>
        </authorList>
    </citation>
    <scope>NUCLEOTIDE SEQUENCE</scope>
    <source>
        <strain evidence="12">Cailab_2023a</strain>
    </source>
</reference>